<accession>A0ACC6SBK4</accession>
<keyword evidence="2" id="KW-1185">Reference proteome</keyword>
<gene>
    <name evidence="1" type="ORF">WMO40_12220</name>
</gene>
<protein>
    <submittedName>
        <fullName evidence="1">Peptidoglycan DD-metalloendopeptidase family protein</fullName>
    </submittedName>
</protein>
<reference evidence="1" key="1">
    <citation type="submission" date="2024-03" db="EMBL/GenBank/DDBJ databases">
        <title>Human intestinal bacterial collection.</title>
        <authorList>
            <person name="Pauvert C."/>
            <person name="Hitch T.C.A."/>
            <person name="Clavel T."/>
        </authorList>
    </citation>
    <scope>NUCLEOTIDE SEQUENCE</scope>
    <source>
        <strain evidence="1">CLA-AA-H227</strain>
    </source>
</reference>
<dbReference type="Proteomes" id="UP001439875">
    <property type="component" value="Unassembled WGS sequence"/>
</dbReference>
<sequence length="418" mass="45674">MKKTLLTVSVASVLGFSSLGAIDIASASTKINSLKEQKSQLQEKQSEINSQLDEKHDAIDEVQNEQASVDQEIKRIDLAVEDTEVKIREKEKQVTEAEANIQKLQGEIATLEERIAKRNELLKDRARSFQENGRITYFDVLLGAKSFSDFIDRMGAVAVFVAADQDILNEHKADKEELEAKRTEMENTLASLKKMQADLESMKKSLAAQKAEKEKVMASLEHEEEHMHAEMADLEEADQLLAAQKKAIQKAIELEQKRQAEAAAAAKAKQSSSNGGGGSVSAPPVSSGNFTKPAQGYLSSGFGIRERNDHKGIDIAASGTVPIVAAADGVVIRSYYSTSYGNCIFISHSINGQIYTTVYAHMRQRIASEGQVVSKGQQIGIMGNTGASYGQHLHFELHKGEWNMSKSNAINPVGIVPL</sequence>
<comment type="caution">
    <text evidence="1">The sequence shown here is derived from an EMBL/GenBank/DDBJ whole genome shotgun (WGS) entry which is preliminary data.</text>
</comment>
<name>A0ACC6SBK4_9BACI</name>
<evidence type="ECO:0000313" key="2">
    <source>
        <dbReference type="Proteomes" id="UP001439875"/>
    </source>
</evidence>
<organism evidence="1 2">
    <name type="scientific">Robertmurraya yapensis</name>
    <name type="common">ex Hitch et al 2024</name>
    <dbReference type="NCBI Taxonomy" id="3133160"/>
    <lineage>
        <taxon>Bacteria</taxon>
        <taxon>Bacillati</taxon>
        <taxon>Bacillota</taxon>
        <taxon>Bacilli</taxon>
        <taxon>Bacillales</taxon>
        <taxon>Bacillaceae</taxon>
        <taxon>Robertmurraya</taxon>
    </lineage>
</organism>
<evidence type="ECO:0000313" key="1">
    <source>
        <dbReference type="EMBL" id="MEQ2527472.1"/>
    </source>
</evidence>
<proteinExistence type="predicted"/>
<dbReference type="EMBL" id="JBBMEW010000009">
    <property type="protein sequence ID" value="MEQ2527472.1"/>
    <property type="molecule type" value="Genomic_DNA"/>
</dbReference>